<name>A0ABN7AEJ3_9HEMI</name>
<gene>
    <name evidence="1" type="ORF">NTJ_02479</name>
</gene>
<protein>
    <submittedName>
        <fullName evidence="1">Uncharacterized protein</fullName>
    </submittedName>
</protein>
<reference evidence="1 2" key="1">
    <citation type="submission" date="2023-09" db="EMBL/GenBank/DDBJ databases">
        <title>Nesidiocoris tenuis whole genome shotgun sequence.</title>
        <authorList>
            <person name="Shibata T."/>
            <person name="Shimoda M."/>
            <person name="Kobayashi T."/>
            <person name="Uehara T."/>
        </authorList>
    </citation>
    <scope>NUCLEOTIDE SEQUENCE [LARGE SCALE GENOMIC DNA]</scope>
    <source>
        <strain evidence="1 2">Japan</strain>
    </source>
</reference>
<keyword evidence="2" id="KW-1185">Reference proteome</keyword>
<dbReference type="EMBL" id="AP028909">
    <property type="protein sequence ID" value="BES89672.1"/>
    <property type="molecule type" value="Genomic_DNA"/>
</dbReference>
<evidence type="ECO:0000313" key="2">
    <source>
        <dbReference type="Proteomes" id="UP001307889"/>
    </source>
</evidence>
<sequence>MALFMGAVPLQIDLHEIEKRYRKRLTDPYDIKRSNLGTFLDDNLEYLAECRKSDGAPPPFGLDYEPIWTWDLPKAKQSLESVHSG</sequence>
<organism evidence="1 2">
    <name type="scientific">Nesidiocoris tenuis</name>
    <dbReference type="NCBI Taxonomy" id="355587"/>
    <lineage>
        <taxon>Eukaryota</taxon>
        <taxon>Metazoa</taxon>
        <taxon>Ecdysozoa</taxon>
        <taxon>Arthropoda</taxon>
        <taxon>Hexapoda</taxon>
        <taxon>Insecta</taxon>
        <taxon>Pterygota</taxon>
        <taxon>Neoptera</taxon>
        <taxon>Paraneoptera</taxon>
        <taxon>Hemiptera</taxon>
        <taxon>Heteroptera</taxon>
        <taxon>Panheteroptera</taxon>
        <taxon>Cimicomorpha</taxon>
        <taxon>Miridae</taxon>
        <taxon>Dicyphina</taxon>
        <taxon>Nesidiocoris</taxon>
    </lineage>
</organism>
<accession>A0ABN7AEJ3</accession>
<evidence type="ECO:0000313" key="1">
    <source>
        <dbReference type="EMBL" id="BES89672.1"/>
    </source>
</evidence>
<proteinExistence type="predicted"/>
<dbReference type="Proteomes" id="UP001307889">
    <property type="component" value="Chromosome 1"/>
</dbReference>